<dbReference type="SMART" id="SM00116">
    <property type="entry name" value="CBS"/>
    <property type="match status" value="2"/>
</dbReference>
<dbReference type="Gene3D" id="3.10.580.10">
    <property type="entry name" value="CBS-domain"/>
    <property type="match status" value="1"/>
</dbReference>
<reference evidence="5" key="1">
    <citation type="journal article" date="2019" name="Int. J. Syst. Evol. Microbiol.">
        <title>The Global Catalogue of Microorganisms (GCM) 10K type strain sequencing project: providing services to taxonomists for standard genome sequencing and annotation.</title>
        <authorList>
            <consortium name="The Broad Institute Genomics Platform"/>
            <consortium name="The Broad Institute Genome Sequencing Center for Infectious Disease"/>
            <person name="Wu L."/>
            <person name="Ma J."/>
        </authorList>
    </citation>
    <scope>NUCLEOTIDE SEQUENCE [LARGE SCALE GENOMIC DNA]</scope>
    <source>
        <strain evidence="5">CGMCC 1.12470</strain>
    </source>
</reference>
<dbReference type="Proteomes" id="UP001597261">
    <property type="component" value="Unassembled WGS sequence"/>
</dbReference>
<evidence type="ECO:0000313" key="4">
    <source>
        <dbReference type="EMBL" id="MFD1657456.1"/>
    </source>
</evidence>
<evidence type="ECO:0000256" key="1">
    <source>
        <dbReference type="ARBA" id="ARBA00023122"/>
    </source>
</evidence>
<protein>
    <submittedName>
        <fullName evidence="4">CBS domain-containing protein</fullName>
    </submittedName>
</protein>
<dbReference type="PANTHER" id="PTHR43080:SF29">
    <property type="entry name" value="OS02G0818000 PROTEIN"/>
    <property type="match status" value="1"/>
</dbReference>
<dbReference type="PROSITE" id="PS51371">
    <property type="entry name" value="CBS"/>
    <property type="match status" value="2"/>
</dbReference>
<dbReference type="Pfam" id="PF00571">
    <property type="entry name" value="CBS"/>
    <property type="match status" value="2"/>
</dbReference>
<proteinExistence type="predicted"/>
<comment type="caution">
    <text evidence="4">The sequence shown here is derived from an EMBL/GenBank/DDBJ whole genome shotgun (WGS) entry which is preliminary data.</text>
</comment>
<feature type="domain" description="CBS" evidence="3">
    <location>
        <begin position="12"/>
        <end position="68"/>
    </location>
</feature>
<evidence type="ECO:0000256" key="2">
    <source>
        <dbReference type="PROSITE-ProRule" id="PRU00703"/>
    </source>
</evidence>
<sequence length="171" mass="18182">MPEPPCTVGDVMTHTVVTVGREAPVKETVQLIGRWKVSALPVPEGEGRVIGVVPEVDLLPKEEFRDAGYAGYADDYAGQPAERGKASALTAGELMGSPAMTVHADAALAEAARVMARRHVKRLLLADGTGLLGGVVTLGDILSDRTRVPDLARAMRAVEGITDIRLDPRHR</sequence>
<keyword evidence="5" id="KW-1185">Reference proteome</keyword>
<evidence type="ECO:0000259" key="3">
    <source>
        <dbReference type="PROSITE" id="PS51371"/>
    </source>
</evidence>
<dbReference type="SUPFAM" id="SSF54631">
    <property type="entry name" value="CBS-domain pair"/>
    <property type="match status" value="1"/>
</dbReference>
<dbReference type="InterPro" id="IPR046342">
    <property type="entry name" value="CBS_dom_sf"/>
</dbReference>
<dbReference type="InterPro" id="IPR000644">
    <property type="entry name" value="CBS_dom"/>
</dbReference>
<keyword evidence="1 2" id="KW-0129">CBS domain</keyword>
<gene>
    <name evidence="4" type="ORF">ACFSL4_04215</name>
</gene>
<evidence type="ECO:0000313" key="5">
    <source>
        <dbReference type="Proteomes" id="UP001597261"/>
    </source>
</evidence>
<name>A0ABW4ILM2_9ACTN</name>
<feature type="domain" description="CBS" evidence="3">
    <location>
        <begin position="95"/>
        <end position="151"/>
    </location>
</feature>
<dbReference type="PANTHER" id="PTHR43080">
    <property type="entry name" value="CBS DOMAIN-CONTAINING PROTEIN CBSX3, MITOCHONDRIAL"/>
    <property type="match status" value="1"/>
</dbReference>
<accession>A0ABW4ILM2</accession>
<organism evidence="4 5">
    <name type="scientific">Streptomyces caeni</name>
    <dbReference type="NCBI Taxonomy" id="2307231"/>
    <lineage>
        <taxon>Bacteria</taxon>
        <taxon>Bacillati</taxon>
        <taxon>Actinomycetota</taxon>
        <taxon>Actinomycetes</taxon>
        <taxon>Kitasatosporales</taxon>
        <taxon>Streptomycetaceae</taxon>
        <taxon>Streptomyces</taxon>
    </lineage>
</organism>
<dbReference type="RefSeq" id="WP_381078646.1">
    <property type="nucleotide sequence ID" value="NZ_JBHUDX010000011.1"/>
</dbReference>
<dbReference type="InterPro" id="IPR051257">
    <property type="entry name" value="Diverse_CBS-Domain"/>
</dbReference>
<dbReference type="EMBL" id="JBHUDX010000011">
    <property type="protein sequence ID" value="MFD1657456.1"/>
    <property type="molecule type" value="Genomic_DNA"/>
</dbReference>